<sequence length="99" mass="11630">MKRLACYNLTMKKPLNQTEILNEMYNLILSKHIREWERTLILEAKNRIENQGNLEEALAQLEAQLRPLALRYNLTPMTTEFYNKISNSRLFGPGVGHRL</sequence>
<comment type="caution">
    <text evidence="1">The sequence shown here is derived from an EMBL/GenBank/DDBJ whole genome shotgun (WGS) entry which is preliminary data.</text>
</comment>
<dbReference type="InterPro" id="IPR015046">
    <property type="entry name" value="LciA_Immunity-like"/>
</dbReference>
<dbReference type="Pfam" id="PF08951">
    <property type="entry name" value="EntA_Immun"/>
    <property type="match status" value="1"/>
</dbReference>
<dbReference type="GO" id="GO:0030153">
    <property type="term" value="P:bacteriocin immunity"/>
    <property type="evidence" value="ECO:0007669"/>
    <property type="project" value="InterPro"/>
</dbReference>
<name>A0A6L2ZV68_9LACT</name>
<accession>A0A6L2ZV68</accession>
<dbReference type="EMBL" id="BLXU01000003">
    <property type="protein sequence ID" value="GFO51450.1"/>
    <property type="molecule type" value="Genomic_DNA"/>
</dbReference>
<dbReference type="CDD" id="cd21059">
    <property type="entry name" value="LciA-like"/>
    <property type="match status" value="1"/>
</dbReference>
<dbReference type="Proteomes" id="UP000504756">
    <property type="component" value="Unassembled WGS sequence"/>
</dbReference>
<reference evidence="1 2" key="1">
    <citation type="submission" date="2020-06" db="EMBL/GenBank/DDBJ databases">
        <title>Draft genome sequence of Lactic acid bacteria from Okinawan-style tofu.</title>
        <authorList>
            <person name="Takara I."/>
            <person name="Ikematsu S."/>
        </authorList>
    </citation>
    <scope>NUCLEOTIDE SEQUENCE [LARGE SCALE GENOMIC DNA]</scope>
    <source>
        <strain evidence="2">lg38</strain>
    </source>
</reference>
<organism evidence="1 2">
    <name type="scientific">Lactococcus garvieae</name>
    <dbReference type="NCBI Taxonomy" id="1363"/>
    <lineage>
        <taxon>Bacteria</taxon>
        <taxon>Bacillati</taxon>
        <taxon>Bacillota</taxon>
        <taxon>Bacilli</taxon>
        <taxon>Lactobacillales</taxon>
        <taxon>Streptococcaceae</taxon>
        <taxon>Lactococcus</taxon>
    </lineage>
</organism>
<proteinExistence type="predicted"/>
<gene>
    <name evidence="1" type="primary">ypjB</name>
    <name evidence="1" type="ORF">ikelab_07250</name>
</gene>
<dbReference type="AlphaFoldDB" id="A0A6L2ZV68"/>
<evidence type="ECO:0000313" key="1">
    <source>
        <dbReference type="EMBL" id="GFO51450.1"/>
    </source>
</evidence>
<protein>
    <submittedName>
        <fullName evidence="1">Bacteriocin immunity protein</fullName>
    </submittedName>
</protein>
<evidence type="ECO:0000313" key="2">
    <source>
        <dbReference type="Proteomes" id="UP000504756"/>
    </source>
</evidence>